<evidence type="ECO:0000256" key="7">
    <source>
        <dbReference type="ARBA" id="ARBA00023288"/>
    </source>
</evidence>
<protein>
    <recommendedName>
        <fullName evidence="8">Variable large protein</fullName>
    </recommendedName>
</protein>
<dbReference type="EMBL" id="CP003451">
    <property type="protein sequence ID" value="AFI32067.1"/>
    <property type="molecule type" value="Genomic_DNA"/>
</dbReference>
<keyword evidence="6 8" id="KW-0998">Cell outer membrane</keyword>
<sequence>MSDVLGFTAKVDTKKNEVGEYFNSLGVKLEEATKELEEVAKKSETDTNKGDLSKNPIREAINVAKGILGTLKGHLESLKGIGDGTIVGEAASDAQGTTPADDELKKAFKSLQAIVKVATDVGIAKLIEGSTTLKVDNVDNKDGAKILATSAGKPEAGDAGKAAMILATVSGEEMLASIILSKESDAALNNAASGLTTAMNFARGGSAAHLAGADAAKAAAVAGGIALRSLVKTGKLASAAAGQGGQGEVQKVGLIAANKLLVAVEEIIKKAVKNVIGEAKGKIDKAREPKAVGQQ</sequence>
<dbReference type="InterPro" id="IPR000680">
    <property type="entry name" value="Borrelia_lipo"/>
</dbReference>
<feature type="coiled-coil region" evidence="9">
    <location>
        <begin position="22"/>
        <end position="49"/>
    </location>
</feature>
<geneLocation type="plasmid" evidence="11">
    <name>unnamed25</name>
</geneLocation>
<name>I0FF11_BORCA</name>
<keyword evidence="10" id="KW-0614">Plasmid</keyword>
<dbReference type="HOGENOM" id="CLU_054711_2_0_12"/>
<evidence type="ECO:0000256" key="6">
    <source>
        <dbReference type="ARBA" id="ARBA00023237"/>
    </source>
</evidence>
<dbReference type="SUPFAM" id="SSF74748">
    <property type="entry name" value="Variable surface antigen VlsE"/>
    <property type="match status" value="1"/>
</dbReference>
<keyword evidence="5 8" id="KW-0564">Palmitate</keyword>
<evidence type="ECO:0000256" key="9">
    <source>
        <dbReference type="SAM" id="Coils"/>
    </source>
</evidence>
<gene>
    <name evidence="10" type="ordered locus">Q7M_1311</name>
</gene>
<accession>I0FF11</accession>
<keyword evidence="4 8" id="KW-0472">Membrane</keyword>
<comment type="function">
    <text evidence="1 8">The Vlp and Vsp proteins are antigenically distinct proteins, only one vlp or vsp gene is transcriptionally active at any one time. Switching between these genes is a mechanism of host immune response evasion.</text>
</comment>
<evidence type="ECO:0000256" key="1">
    <source>
        <dbReference type="ARBA" id="ARBA00003932"/>
    </source>
</evidence>
<dbReference type="Pfam" id="PF00921">
    <property type="entry name" value="Lipoprotein_2"/>
    <property type="match status" value="1"/>
</dbReference>
<reference evidence="10 11" key="1">
    <citation type="journal article" date="2012" name="J. Bacteriol.">
        <title>Complete Genome Sequence of Borrelia crocidurae.</title>
        <authorList>
            <person name="Elbir H."/>
            <person name="Gimenez G."/>
            <person name="Robert C."/>
            <person name="Bergstrom S."/>
            <person name="Cutler S."/>
            <person name="Raoult D."/>
            <person name="Drancourt M."/>
        </authorList>
    </citation>
    <scope>NUCLEOTIDE SEQUENCE [LARGE SCALE GENOMIC DNA]</scope>
    <source>
        <strain evidence="10 11">Achema</strain>
        <plasmid evidence="11">unnamed25</plasmid>
    </source>
</reference>
<evidence type="ECO:0000256" key="2">
    <source>
        <dbReference type="ARBA" id="ARBA00004459"/>
    </source>
</evidence>
<keyword evidence="7 8" id="KW-0449">Lipoprotein</keyword>
<organism evidence="10 11">
    <name type="scientific">Borrelia crocidurae (strain Achema)</name>
    <dbReference type="NCBI Taxonomy" id="1155096"/>
    <lineage>
        <taxon>Bacteria</taxon>
        <taxon>Pseudomonadati</taxon>
        <taxon>Spirochaetota</taxon>
        <taxon>Spirochaetia</taxon>
        <taxon>Spirochaetales</taxon>
        <taxon>Borreliaceae</taxon>
        <taxon>Borrelia</taxon>
    </lineage>
</organism>
<keyword evidence="3" id="KW-0732">Signal</keyword>
<keyword evidence="9" id="KW-0175">Coiled coil</keyword>
<evidence type="ECO:0000256" key="8">
    <source>
        <dbReference type="RuleBase" id="RU363105"/>
    </source>
</evidence>
<reference evidence="11" key="2">
    <citation type="submission" date="2012-03" db="EMBL/GenBank/DDBJ databases">
        <title>Complete genome sequence of Borrelia crocidurae.</title>
        <authorList>
            <person name="Elbir H."/>
            <person name="Gimenez G."/>
            <person name="Robert C."/>
            <person name="Raoult D."/>
            <person name="Drancourt M."/>
        </authorList>
    </citation>
    <scope>NUCLEOTIDE SEQUENCE [LARGE SCALE GENOMIC DNA]</scope>
    <source>
        <strain evidence="11">Achema</strain>
        <plasmid evidence="11">unnamed25</plasmid>
    </source>
</reference>
<evidence type="ECO:0000256" key="5">
    <source>
        <dbReference type="ARBA" id="ARBA00023139"/>
    </source>
</evidence>
<dbReference type="GO" id="GO:0009279">
    <property type="term" value="C:cell outer membrane"/>
    <property type="evidence" value="ECO:0007669"/>
    <property type="project" value="UniProtKB-SubCell"/>
</dbReference>
<proteinExistence type="predicted"/>
<dbReference type="PATRIC" id="fig|1155096.3.peg.1303"/>
<evidence type="ECO:0000313" key="11">
    <source>
        <dbReference type="Proteomes" id="UP000005212"/>
    </source>
</evidence>
<comment type="subcellular location">
    <subcellularLocation>
        <location evidence="2 8">Cell outer membrane</location>
        <topology evidence="2 8">Lipid-anchor</topology>
    </subcellularLocation>
</comment>
<dbReference type="KEGG" id="bcw:Q7M_1311"/>
<dbReference type="Proteomes" id="UP000005212">
    <property type="component" value="Plasmid unnamed25"/>
</dbReference>
<evidence type="ECO:0000256" key="3">
    <source>
        <dbReference type="ARBA" id="ARBA00022729"/>
    </source>
</evidence>
<evidence type="ECO:0000256" key="4">
    <source>
        <dbReference type="ARBA" id="ARBA00023136"/>
    </source>
</evidence>
<evidence type="ECO:0000313" key="10">
    <source>
        <dbReference type="EMBL" id="AFI32067.1"/>
    </source>
</evidence>
<dbReference type="AlphaFoldDB" id="I0FF11"/>